<dbReference type="Proteomes" id="UP000637906">
    <property type="component" value="Unassembled WGS sequence"/>
</dbReference>
<protein>
    <submittedName>
        <fullName evidence="1">Uncharacterized protein</fullName>
    </submittedName>
</protein>
<evidence type="ECO:0000313" key="1">
    <source>
        <dbReference type="EMBL" id="GHM59261.1"/>
    </source>
</evidence>
<comment type="caution">
    <text evidence="1">The sequence shown here is derived from an EMBL/GenBank/DDBJ whole genome shotgun (WGS) entry which is preliminary data.</text>
</comment>
<organism evidence="1 2">
    <name type="scientific">Candidatus Mesenet longicola</name>
    <dbReference type="NCBI Taxonomy" id="1892558"/>
    <lineage>
        <taxon>Bacteria</taxon>
        <taxon>Pseudomonadati</taxon>
        <taxon>Pseudomonadota</taxon>
        <taxon>Alphaproteobacteria</taxon>
        <taxon>Rickettsiales</taxon>
        <taxon>Anaplasmataceae</taxon>
        <taxon>Candidatus Mesenet</taxon>
    </lineage>
</organism>
<dbReference type="EMBL" id="BNGU01000006">
    <property type="protein sequence ID" value="GHM59261.1"/>
    <property type="molecule type" value="Genomic_DNA"/>
</dbReference>
<reference evidence="1 2" key="1">
    <citation type="journal article" date="2021" name="Microb. Ecol.">
        <title>Candidatus Mesenet longicola: Novel Endosymbionts of Brontispa longissima that Induce Cytoplasmic Incompatibility.</title>
        <authorList>
            <person name="Takano S."/>
            <person name="Gotoh Y."/>
            <person name="Hayashi T."/>
        </authorList>
    </citation>
    <scope>NUCLEOTIDE SEQUENCE [LARGE SCALE GENOMIC DNA]</scope>
    <source>
        <strain evidence="1">L5</strain>
    </source>
</reference>
<proteinExistence type="predicted"/>
<evidence type="ECO:0000313" key="2">
    <source>
        <dbReference type="Proteomes" id="UP000637906"/>
    </source>
</evidence>
<gene>
    <name evidence="1" type="ORF">sL5_02540</name>
</gene>
<dbReference type="AlphaFoldDB" id="A0A8J3HVX4"/>
<keyword evidence="2" id="KW-1185">Reference proteome</keyword>
<name>A0A8J3HVX4_9RICK</name>
<sequence length="132" mass="15021">MSNIEFIDVAVDTYNMVTIAPMGCNSIGVADQRVIIGYKDQTLEITEYDDRTSDNNIKVQAKFDDVNLKYYKEEPGVTDTIGLIFSHVDKDQFEQLRNSLSNSDMFTTIGVEKDNEHIDLTNIDYNQFNSCS</sequence>
<accession>A0A8J3HVX4</accession>